<protein>
    <recommendedName>
        <fullName evidence="5">Translocation and assembly module TamB C-terminal domain-containing protein</fullName>
    </recommendedName>
</protein>
<dbReference type="GO" id="GO:0005886">
    <property type="term" value="C:plasma membrane"/>
    <property type="evidence" value="ECO:0007669"/>
    <property type="project" value="InterPro"/>
</dbReference>
<sequence length="78" mass="8241">MRKGFGLDNFDVTTDATGGTAVKAGKYLARNVYSEVTVGADGSSEIDLNLNISKSVTLKGKASSTNGPAIGIYYERDY</sequence>
<evidence type="ECO:0000259" key="5">
    <source>
        <dbReference type="Pfam" id="PF04357"/>
    </source>
</evidence>
<reference evidence="6" key="1">
    <citation type="submission" date="2016-10" db="EMBL/GenBank/DDBJ databases">
        <title>Sequence of Gallionella enrichment culture.</title>
        <authorList>
            <person name="Poehlein A."/>
            <person name="Muehling M."/>
            <person name="Daniel R."/>
        </authorList>
    </citation>
    <scope>NUCLEOTIDE SEQUENCE</scope>
</reference>
<organism evidence="6">
    <name type="scientific">mine drainage metagenome</name>
    <dbReference type="NCBI Taxonomy" id="410659"/>
    <lineage>
        <taxon>unclassified sequences</taxon>
        <taxon>metagenomes</taxon>
        <taxon>ecological metagenomes</taxon>
    </lineage>
</organism>
<evidence type="ECO:0000256" key="4">
    <source>
        <dbReference type="ARBA" id="ARBA00023136"/>
    </source>
</evidence>
<dbReference type="AlphaFoldDB" id="A0A1J5PDA5"/>
<keyword evidence="3" id="KW-1133">Transmembrane helix</keyword>
<dbReference type="GO" id="GO:0009306">
    <property type="term" value="P:protein secretion"/>
    <property type="evidence" value="ECO:0007669"/>
    <property type="project" value="InterPro"/>
</dbReference>
<evidence type="ECO:0000256" key="1">
    <source>
        <dbReference type="ARBA" id="ARBA00004167"/>
    </source>
</evidence>
<name>A0A1J5PDA5_9ZZZZ</name>
<accession>A0A1J5PDA5</accession>
<dbReference type="InterPro" id="IPR007452">
    <property type="entry name" value="TamB_C"/>
</dbReference>
<comment type="subcellular location">
    <subcellularLocation>
        <location evidence="1">Membrane</location>
        <topology evidence="1">Single-pass membrane protein</topology>
    </subcellularLocation>
</comment>
<keyword evidence="4" id="KW-0472">Membrane</keyword>
<evidence type="ECO:0000313" key="6">
    <source>
        <dbReference type="EMBL" id="OIQ65807.1"/>
    </source>
</evidence>
<comment type="caution">
    <text evidence="6">The sequence shown here is derived from an EMBL/GenBank/DDBJ whole genome shotgun (WGS) entry which is preliminary data.</text>
</comment>
<evidence type="ECO:0000256" key="2">
    <source>
        <dbReference type="ARBA" id="ARBA00022692"/>
    </source>
</evidence>
<feature type="domain" description="Translocation and assembly module TamB C-terminal" evidence="5">
    <location>
        <begin position="2"/>
        <end position="78"/>
    </location>
</feature>
<evidence type="ECO:0000256" key="3">
    <source>
        <dbReference type="ARBA" id="ARBA00022989"/>
    </source>
</evidence>
<dbReference type="EMBL" id="MLJW01007045">
    <property type="protein sequence ID" value="OIQ65807.1"/>
    <property type="molecule type" value="Genomic_DNA"/>
</dbReference>
<keyword evidence="2" id="KW-0812">Transmembrane</keyword>
<dbReference type="Pfam" id="PF04357">
    <property type="entry name" value="TamB"/>
    <property type="match status" value="1"/>
</dbReference>
<gene>
    <name evidence="6" type="ORF">GALL_526320</name>
</gene>
<proteinExistence type="predicted"/>